<proteinExistence type="predicted"/>
<keyword evidence="3" id="KW-1185">Reference proteome</keyword>
<keyword evidence="1" id="KW-1133">Transmembrane helix</keyword>
<gene>
    <name evidence="2" type="ORF">FBZ95_102495</name>
</gene>
<dbReference type="EMBL" id="VITW01000002">
    <property type="protein sequence ID" value="TWB81274.1"/>
    <property type="molecule type" value="Genomic_DNA"/>
</dbReference>
<evidence type="ECO:0000256" key="1">
    <source>
        <dbReference type="SAM" id="Phobius"/>
    </source>
</evidence>
<feature type="transmembrane region" description="Helical" evidence="1">
    <location>
        <begin position="150"/>
        <end position="169"/>
    </location>
</feature>
<name>A0A560KH04_9BRAD</name>
<comment type="caution">
    <text evidence="2">The sequence shown here is derived from an EMBL/GenBank/DDBJ whole genome shotgun (WGS) entry which is preliminary data.</text>
</comment>
<protein>
    <submittedName>
        <fullName evidence="2">Uncharacterized protein</fullName>
    </submittedName>
</protein>
<organism evidence="2 3">
    <name type="scientific">Bradyrhizobium sacchari</name>
    <dbReference type="NCBI Taxonomy" id="1399419"/>
    <lineage>
        <taxon>Bacteria</taxon>
        <taxon>Pseudomonadati</taxon>
        <taxon>Pseudomonadota</taxon>
        <taxon>Alphaproteobacteria</taxon>
        <taxon>Hyphomicrobiales</taxon>
        <taxon>Nitrobacteraceae</taxon>
        <taxon>Bradyrhizobium</taxon>
    </lineage>
</organism>
<reference evidence="2 3" key="1">
    <citation type="submission" date="2019-06" db="EMBL/GenBank/DDBJ databases">
        <title>Genomic Encyclopedia of Type Strains, Phase IV (KMG-V): Genome sequencing to study the core and pangenomes of soil and plant-associated prokaryotes.</title>
        <authorList>
            <person name="Whitman W."/>
        </authorList>
    </citation>
    <scope>NUCLEOTIDE SEQUENCE [LARGE SCALE GENOMIC DNA]</scope>
    <source>
        <strain evidence="2 3">BR 10556</strain>
    </source>
</reference>
<evidence type="ECO:0000313" key="2">
    <source>
        <dbReference type="EMBL" id="TWB81274.1"/>
    </source>
</evidence>
<dbReference type="Proteomes" id="UP000315914">
    <property type="component" value="Unassembled WGS sequence"/>
</dbReference>
<dbReference type="AlphaFoldDB" id="A0A560KH04"/>
<keyword evidence="1" id="KW-0472">Membrane</keyword>
<accession>A0A560KH04</accession>
<keyword evidence="1" id="KW-0812">Transmembrane</keyword>
<feature type="transmembrane region" description="Helical" evidence="1">
    <location>
        <begin position="57"/>
        <end position="78"/>
    </location>
</feature>
<feature type="transmembrane region" description="Helical" evidence="1">
    <location>
        <begin position="85"/>
        <end position="102"/>
    </location>
</feature>
<evidence type="ECO:0000313" key="3">
    <source>
        <dbReference type="Proteomes" id="UP000315914"/>
    </source>
</evidence>
<sequence length="180" mass="19068">MLLVVFPFVPELVILLTSLFAGLSGCRPGSDTGCPVGSSAAEIIRHALEAGFLVGSRFGDGLAALWLAACCWLITLGWLRLWTRLLLAFAVSLICAFVPYFGPMLSISHLVNPKCSPNEGGVGDCFVYGNDVGGAAHKVVSLGWRIIEGAPIAIGIFAVYAIVAVIIELRARRQAPRPMG</sequence>